<dbReference type="AlphaFoldDB" id="A0A371D1R6"/>
<keyword evidence="3" id="KW-1185">Reference proteome</keyword>
<proteinExistence type="predicted"/>
<gene>
    <name evidence="2" type="ORF">OH76DRAFT_842754</name>
</gene>
<accession>A0A371D1R6</accession>
<sequence length="194" mass="21351">MSRLLPRPFEGANRLWLDCHPIAVNAVAAIERADPYWAPLPRPNNQQKPLYVPSSCAFHVQANRTSMHGETSLGPGASSHTSTARENPAGSRHHPAHPDTVNDMEIAAWPISTLVLVRTECDLLLLGGPSRSSRPEAPRTGGTELYLISMDSLFVWEAGGEARGEFDVDMYRRTAWRCVGCGKEVALMPQTCKY</sequence>
<name>A0A371D1R6_9APHY</name>
<protein>
    <submittedName>
        <fullName evidence="2">Uncharacterized protein</fullName>
    </submittedName>
</protein>
<organism evidence="2 3">
    <name type="scientific">Lentinus brumalis</name>
    <dbReference type="NCBI Taxonomy" id="2498619"/>
    <lineage>
        <taxon>Eukaryota</taxon>
        <taxon>Fungi</taxon>
        <taxon>Dikarya</taxon>
        <taxon>Basidiomycota</taxon>
        <taxon>Agaricomycotina</taxon>
        <taxon>Agaricomycetes</taxon>
        <taxon>Polyporales</taxon>
        <taxon>Polyporaceae</taxon>
        <taxon>Lentinus</taxon>
    </lineage>
</organism>
<evidence type="ECO:0000256" key="1">
    <source>
        <dbReference type="SAM" id="MobiDB-lite"/>
    </source>
</evidence>
<evidence type="ECO:0000313" key="3">
    <source>
        <dbReference type="Proteomes" id="UP000256964"/>
    </source>
</evidence>
<dbReference type="Proteomes" id="UP000256964">
    <property type="component" value="Unassembled WGS sequence"/>
</dbReference>
<feature type="region of interest" description="Disordered" evidence="1">
    <location>
        <begin position="66"/>
        <end position="99"/>
    </location>
</feature>
<reference evidence="2 3" key="1">
    <citation type="journal article" date="2018" name="Biotechnol. Biofuels">
        <title>Integrative visual omics of the white-rot fungus Polyporus brumalis exposes the biotechnological potential of its oxidative enzymes for delignifying raw plant biomass.</title>
        <authorList>
            <person name="Miyauchi S."/>
            <person name="Rancon A."/>
            <person name="Drula E."/>
            <person name="Hage H."/>
            <person name="Chaduli D."/>
            <person name="Favel A."/>
            <person name="Grisel S."/>
            <person name="Henrissat B."/>
            <person name="Herpoel-Gimbert I."/>
            <person name="Ruiz-Duenas F.J."/>
            <person name="Chevret D."/>
            <person name="Hainaut M."/>
            <person name="Lin J."/>
            <person name="Wang M."/>
            <person name="Pangilinan J."/>
            <person name="Lipzen A."/>
            <person name="Lesage-Meessen L."/>
            <person name="Navarro D."/>
            <person name="Riley R."/>
            <person name="Grigoriev I.V."/>
            <person name="Zhou S."/>
            <person name="Raouche S."/>
            <person name="Rosso M.N."/>
        </authorList>
    </citation>
    <scope>NUCLEOTIDE SEQUENCE [LARGE SCALE GENOMIC DNA]</scope>
    <source>
        <strain evidence="2 3">BRFM 1820</strain>
    </source>
</reference>
<dbReference type="EMBL" id="KZ857427">
    <property type="protein sequence ID" value="RDX46477.1"/>
    <property type="molecule type" value="Genomic_DNA"/>
</dbReference>
<evidence type="ECO:0000313" key="2">
    <source>
        <dbReference type="EMBL" id="RDX46477.1"/>
    </source>
</evidence>